<dbReference type="Pfam" id="PF09359">
    <property type="entry name" value="VTC"/>
    <property type="match status" value="1"/>
</dbReference>
<dbReference type="Proteomes" id="UP000279859">
    <property type="component" value="Unassembled WGS sequence"/>
</dbReference>
<proteinExistence type="predicted"/>
<dbReference type="InterPro" id="IPR042267">
    <property type="entry name" value="VTC_sf"/>
</dbReference>
<dbReference type="EMBL" id="RDSR01000003">
    <property type="protein sequence ID" value="RNE66713.1"/>
    <property type="molecule type" value="Genomic_DNA"/>
</dbReference>
<protein>
    <submittedName>
        <fullName evidence="2">VTC domain-containing protein</fullName>
    </submittedName>
</protein>
<keyword evidence="3" id="KW-1185">Reference proteome</keyword>
<gene>
    <name evidence="2" type="ORF">EEJ31_02695</name>
</gene>
<dbReference type="GO" id="GO:0006799">
    <property type="term" value="P:polyphosphate biosynthetic process"/>
    <property type="evidence" value="ECO:0007669"/>
    <property type="project" value="UniProtKB-ARBA"/>
</dbReference>
<reference evidence="2 3" key="1">
    <citation type="submission" date="2018-11" db="EMBL/GenBank/DDBJ databases">
        <title>Cryobacterium sp. nov., isolated from rhizosphere soil of lettuce.</title>
        <authorList>
            <person name="Wang Y."/>
        </authorList>
    </citation>
    <scope>NUCLEOTIDE SEQUENCE [LARGE SCALE GENOMIC DNA]</scope>
    <source>
        <strain evidence="2 3">NEAU-85</strain>
    </source>
</reference>
<dbReference type="Gene3D" id="3.20.100.30">
    <property type="entry name" value="VTC, catalytic tunnel domain"/>
    <property type="match status" value="1"/>
</dbReference>
<feature type="domain" description="VTC" evidence="1">
    <location>
        <begin position="57"/>
        <end position="264"/>
    </location>
</feature>
<dbReference type="InterPro" id="IPR018966">
    <property type="entry name" value="VTC_domain"/>
</dbReference>
<dbReference type="RefSeq" id="WP_123044753.1">
    <property type="nucleotide sequence ID" value="NZ_RDSR01000003.1"/>
</dbReference>
<evidence type="ECO:0000313" key="2">
    <source>
        <dbReference type="EMBL" id="RNE66713.1"/>
    </source>
</evidence>
<dbReference type="OrthoDB" id="148766at2"/>
<sequence>MTIADERVGVPGVDAAPLLDEYTDAVVDEQVRPGDVIAGLAAISLDEIIAQASLQTRVDRKYVVPVPELGAVLAGVEDDARVVEIAGLRGLGYESVYFDTPDLRSYWLAEHGRRRRFKIRTRTYLESAQSYLEVKTRGGRSSTVKDRVPYLGADVRLLTDEGRGYVQAVFTETGVPGVDPGSLIPVLTTRYTRTTLFLPSSGSRATIDTQLSWELDTGKRLERLAMAIVETKSGQRASAVDRLLWSHGHRPAVISKYGTGMAALNPELPANKWGRVLQQHFGRPGRPQRAALDRGAGRS</sequence>
<comment type="caution">
    <text evidence="2">The sequence shown here is derived from an EMBL/GenBank/DDBJ whole genome shotgun (WGS) entry which is preliminary data.</text>
</comment>
<name>A0A3M8LMG5_9MICO</name>
<dbReference type="AlphaFoldDB" id="A0A3M8LMG5"/>
<organism evidence="2 3">
    <name type="scientific">Cryobacterium tepidiphilum</name>
    <dbReference type="NCBI Taxonomy" id="2486026"/>
    <lineage>
        <taxon>Bacteria</taxon>
        <taxon>Bacillati</taxon>
        <taxon>Actinomycetota</taxon>
        <taxon>Actinomycetes</taxon>
        <taxon>Micrococcales</taxon>
        <taxon>Microbacteriaceae</taxon>
        <taxon>Cryobacterium</taxon>
    </lineage>
</organism>
<evidence type="ECO:0000313" key="3">
    <source>
        <dbReference type="Proteomes" id="UP000279859"/>
    </source>
</evidence>
<accession>A0A3M8LMG5</accession>
<evidence type="ECO:0000259" key="1">
    <source>
        <dbReference type="Pfam" id="PF09359"/>
    </source>
</evidence>